<keyword evidence="2" id="KW-1185">Reference proteome</keyword>
<accession>A0A4P9WTH9</accession>
<proteinExistence type="predicted"/>
<dbReference type="EMBL" id="KZ993918">
    <property type="protein sequence ID" value="RKO94366.1"/>
    <property type="molecule type" value="Genomic_DNA"/>
</dbReference>
<evidence type="ECO:0000313" key="1">
    <source>
        <dbReference type="EMBL" id="RKO94366.1"/>
    </source>
</evidence>
<dbReference type="Proteomes" id="UP000269721">
    <property type="component" value="Unassembled WGS sequence"/>
</dbReference>
<name>A0A4P9WTH9_9FUNG</name>
<protein>
    <submittedName>
        <fullName evidence="1">Uncharacterized protein</fullName>
    </submittedName>
</protein>
<gene>
    <name evidence="1" type="ORF">BDK51DRAFT_42923</name>
</gene>
<organism evidence="1 2">
    <name type="scientific">Blyttiomyces helicus</name>
    <dbReference type="NCBI Taxonomy" id="388810"/>
    <lineage>
        <taxon>Eukaryota</taxon>
        <taxon>Fungi</taxon>
        <taxon>Fungi incertae sedis</taxon>
        <taxon>Chytridiomycota</taxon>
        <taxon>Chytridiomycota incertae sedis</taxon>
        <taxon>Chytridiomycetes</taxon>
        <taxon>Chytridiomycetes incertae sedis</taxon>
        <taxon>Blyttiomyces</taxon>
    </lineage>
</organism>
<evidence type="ECO:0000313" key="2">
    <source>
        <dbReference type="Proteomes" id="UP000269721"/>
    </source>
</evidence>
<dbReference type="AlphaFoldDB" id="A0A4P9WTH9"/>
<reference evidence="2" key="1">
    <citation type="journal article" date="2018" name="Nat. Microbiol.">
        <title>Leveraging single-cell genomics to expand the fungal tree of life.</title>
        <authorList>
            <person name="Ahrendt S.R."/>
            <person name="Quandt C.A."/>
            <person name="Ciobanu D."/>
            <person name="Clum A."/>
            <person name="Salamov A."/>
            <person name="Andreopoulos B."/>
            <person name="Cheng J.F."/>
            <person name="Woyke T."/>
            <person name="Pelin A."/>
            <person name="Henrissat B."/>
            <person name="Reynolds N.K."/>
            <person name="Benny G.L."/>
            <person name="Smith M.E."/>
            <person name="James T.Y."/>
            <person name="Grigoriev I.V."/>
        </authorList>
    </citation>
    <scope>NUCLEOTIDE SEQUENCE [LARGE SCALE GENOMIC DNA]</scope>
</reference>
<sequence>MTMLNLGRLIKYSYYTRPLTINGFLHTRESMYALANFTAFTKSPICMQEPASSTKATKKRGIGGRGEATGPRIPQEITEIDTKMRPLDATDTSILGLGYNLANSLKFRYHVWLLMELACRVVCCSALAQLGINSFSHEQLRRELPSGKGGHFTRQRRILGLRNWLRPGWFRHEVLPGAAYDHGALPLPGIHSALFALGMACTFALLLGITAADQASKGLDWVREEHLEVELPKNLAVDGFPRCALVLMAGMMEASSVKQHGPDHQFALDMKMLVRPDDLWGVYAKCLRKSKHCCDGISHNKVTAGRGYWDQGS</sequence>